<organism evidence="2 3">
    <name type="scientific">Algisphaera agarilytica</name>
    <dbReference type="NCBI Taxonomy" id="1385975"/>
    <lineage>
        <taxon>Bacteria</taxon>
        <taxon>Pseudomonadati</taxon>
        <taxon>Planctomycetota</taxon>
        <taxon>Phycisphaerae</taxon>
        <taxon>Phycisphaerales</taxon>
        <taxon>Phycisphaeraceae</taxon>
        <taxon>Algisphaera</taxon>
    </lineage>
</organism>
<proteinExistence type="predicted"/>
<dbReference type="EMBL" id="JACHGY010000001">
    <property type="protein sequence ID" value="MBB6428734.1"/>
    <property type="molecule type" value="Genomic_DNA"/>
</dbReference>
<evidence type="ECO:0000313" key="2">
    <source>
        <dbReference type="EMBL" id="MBB6428734.1"/>
    </source>
</evidence>
<comment type="caution">
    <text evidence="2">The sequence shown here is derived from an EMBL/GenBank/DDBJ whole genome shotgun (WGS) entry which is preliminary data.</text>
</comment>
<accession>A0A7X0H3X1</accession>
<reference evidence="2 3" key="1">
    <citation type="submission" date="2020-08" db="EMBL/GenBank/DDBJ databases">
        <title>Genomic Encyclopedia of Type Strains, Phase IV (KMG-IV): sequencing the most valuable type-strain genomes for metagenomic binning, comparative biology and taxonomic classification.</title>
        <authorList>
            <person name="Goeker M."/>
        </authorList>
    </citation>
    <scope>NUCLEOTIDE SEQUENCE [LARGE SCALE GENOMIC DNA]</scope>
    <source>
        <strain evidence="2 3">DSM 103725</strain>
    </source>
</reference>
<dbReference type="AlphaFoldDB" id="A0A7X0H3X1"/>
<keyword evidence="1" id="KW-0812">Transmembrane</keyword>
<keyword evidence="3" id="KW-1185">Reference proteome</keyword>
<evidence type="ECO:0000256" key="1">
    <source>
        <dbReference type="SAM" id="Phobius"/>
    </source>
</evidence>
<feature type="transmembrane region" description="Helical" evidence="1">
    <location>
        <begin position="185"/>
        <end position="204"/>
    </location>
</feature>
<keyword evidence="1" id="KW-1133">Transmembrane helix</keyword>
<protein>
    <submittedName>
        <fullName evidence="2">Uncharacterized protein</fullName>
    </submittedName>
</protein>
<gene>
    <name evidence="2" type="ORF">HNQ40_000540</name>
</gene>
<dbReference type="RefSeq" id="WP_184676135.1">
    <property type="nucleotide sequence ID" value="NZ_JACHGY010000001.1"/>
</dbReference>
<dbReference type="Proteomes" id="UP000541810">
    <property type="component" value="Unassembled WGS sequence"/>
</dbReference>
<sequence>MTAVTFTFAGIVALLIRLGAQKEVRAATKLLGARTLGYMPRNGEIKKVADHEKNRDVCTDYFYRRIIITTCFWISVFSVALVLAFGLVNATPGFINVSDQVDLPENPKLVDGGVEDPDGSFVMASIDGQAARYAGIDAGANYVATIREGTVVEIRALDPSRTTAVLLHPSGSVQHVGGSLRIVQVLLFIAFFSGVVCSLVAGRIKAVAEASA</sequence>
<keyword evidence="1" id="KW-0472">Membrane</keyword>
<name>A0A7X0H3X1_9BACT</name>
<evidence type="ECO:0000313" key="3">
    <source>
        <dbReference type="Proteomes" id="UP000541810"/>
    </source>
</evidence>
<feature type="transmembrane region" description="Helical" evidence="1">
    <location>
        <begin position="66"/>
        <end position="88"/>
    </location>
</feature>